<evidence type="ECO:0000256" key="5">
    <source>
        <dbReference type="ARBA" id="ARBA00022840"/>
    </source>
</evidence>
<proteinExistence type="inferred from homology"/>
<dbReference type="PANTHER" id="PTHR11136">
    <property type="entry name" value="FOLYLPOLYGLUTAMATE SYNTHASE-RELATED"/>
    <property type="match status" value="1"/>
</dbReference>
<feature type="domain" description="Mur ligase central" evidence="7">
    <location>
        <begin position="49"/>
        <end position="188"/>
    </location>
</feature>
<dbReference type="GO" id="GO:0008841">
    <property type="term" value="F:dihydrofolate synthase activity"/>
    <property type="evidence" value="ECO:0007669"/>
    <property type="project" value="TreeGrafter"/>
</dbReference>
<comment type="similarity">
    <text evidence="1">Belongs to the folylpolyglutamate synthase family.</text>
</comment>
<organism evidence="8">
    <name type="scientific">uncultured Sulfurovum sp</name>
    <dbReference type="NCBI Taxonomy" id="269237"/>
    <lineage>
        <taxon>Bacteria</taxon>
        <taxon>Pseudomonadati</taxon>
        <taxon>Campylobacterota</taxon>
        <taxon>Epsilonproteobacteria</taxon>
        <taxon>Campylobacterales</taxon>
        <taxon>Sulfurovaceae</taxon>
        <taxon>Sulfurovum</taxon>
        <taxon>environmental samples</taxon>
    </lineage>
</organism>
<gene>
    <name evidence="8" type="ORF">HELGO_WM46207</name>
</gene>
<dbReference type="Gene3D" id="3.90.190.20">
    <property type="entry name" value="Mur ligase, C-terminal domain"/>
    <property type="match status" value="1"/>
</dbReference>
<accession>A0A6S6TG86</accession>
<dbReference type="Gene3D" id="3.40.1190.10">
    <property type="entry name" value="Mur-like, catalytic domain"/>
    <property type="match status" value="1"/>
</dbReference>
<keyword evidence="5" id="KW-0067">ATP-binding</keyword>
<evidence type="ECO:0000256" key="3">
    <source>
        <dbReference type="ARBA" id="ARBA00022723"/>
    </source>
</evidence>
<evidence type="ECO:0000256" key="4">
    <source>
        <dbReference type="ARBA" id="ARBA00022741"/>
    </source>
</evidence>
<name>A0A6S6TG86_9BACT</name>
<evidence type="ECO:0000256" key="2">
    <source>
        <dbReference type="ARBA" id="ARBA00022598"/>
    </source>
</evidence>
<dbReference type="PANTHER" id="PTHR11136:SF0">
    <property type="entry name" value="DIHYDROFOLATE SYNTHETASE-RELATED"/>
    <property type="match status" value="1"/>
</dbReference>
<dbReference type="NCBIfam" id="TIGR01499">
    <property type="entry name" value="folC"/>
    <property type="match status" value="1"/>
</dbReference>
<evidence type="ECO:0000313" key="8">
    <source>
        <dbReference type="EMBL" id="CAA6815499.1"/>
    </source>
</evidence>
<dbReference type="SUPFAM" id="SSF53623">
    <property type="entry name" value="MurD-like peptide ligases, catalytic domain"/>
    <property type="match status" value="1"/>
</dbReference>
<dbReference type="AlphaFoldDB" id="A0A6S6TG86"/>
<dbReference type="GO" id="GO:0004326">
    <property type="term" value="F:tetrahydrofolylpolyglutamate synthase activity"/>
    <property type="evidence" value="ECO:0007669"/>
    <property type="project" value="InterPro"/>
</dbReference>
<dbReference type="EMBL" id="CACVAR010000252">
    <property type="protein sequence ID" value="CAA6815499.1"/>
    <property type="molecule type" value="Genomic_DNA"/>
</dbReference>
<dbReference type="UniPathway" id="UPA00077">
    <property type="reaction ID" value="UER00157"/>
</dbReference>
<dbReference type="GO" id="GO:0046654">
    <property type="term" value="P:tetrahydrofolate biosynthetic process"/>
    <property type="evidence" value="ECO:0007669"/>
    <property type="project" value="UniProtKB-UniPathway"/>
</dbReference>
<sequence length="398" mass="45673">MGNNSLKNSFLSFLEEKPLYYKEIDHERVHKAYALLKPYIRQPLTIHIVGTNGKGSTGRIMASLLHFSGMKVGHYSSPHILKFNERMWIEGEDVSDETLSLAHDKLYAILGEEMSDALSYFEYTTLLAFVVMEDLDVIVLEAGLGGEFDATNVCSKSLSVITPIGLDHQDFLGNTIEEIARTKMNSIEKNFVLSMQVYDDVYTVANSIVEEKKAKMYDVAQWLTSRSQEYMAIKKETDKLAWSDYLFENTLSALYALNILELKYRIEDISKIKLFGRFYQLSENIRLDVGHNLLAAKAITKALSKEKNKPTLVYNTLEDKDYTNILKLFKPYIQNVEIIEIETPRALASNLLIDTLENLDISYEKFDKIDPDKSYLVFGSFYVVEAFLNKNQQNIRLY</sequence>
<dbReference type="GO" id="GO:0046872">
    <property type="term" value="F:metal ion binding"/>
    <property type="evidence" value="ECO:0007669"/>
    <property type="project" value="UniProtKB-KW"/>
</dbReference>
<dbReference type="InterPro" id="IPR001645">
    <property type="entry name" value="Folylpolyglutamate_synth"/>
</dbReference>
<dbReference type="SUPFAM" id="SSF53244">
    <property type="entry name" value="MurD-like peptide ligases, peptide-binding domain"/>
    <property type="match status" value="1"/>
</dbReference>
<dbReference type="GO" id="GO:0005737">
    <property type="term" value="C:cytoplasm"/>
    <property type="evidence" value="ECO:0007669"/>
    <property type="project" value="TreeGrafter"/>
</dbReference>
<dbReference type="InterPro" id="IPR036565">
    <property type="entry name" value="Mur-like_cat_sf"/>
</dbReference>
<keyword evidence="6" id="KW-0460">Magnesium</keyword>
<dbReference type="GO" id="GO:0005524">
    <property type="term" value="F:ATP binding"/>
    <property type="evidence" value="ECO:0007669"/>
    <property type="project" value="UniProtKB-KW"/>
</dbReference>
<dbReference type="InterPro" id="IPR036615">
    <property type="entry name" value="Mur_ligase_C_dom_sf"/>
</dbReference>
<dbReference type="InterPro" id="IPR013221">
    <property type="entry name" value="Mur_ligase_cen"/>
</dbReference>
<protein>
    <submittedName>
        <fullName evidence="8">Folylpolyglutamate synthase</fullName>
    </submittedName>
</protein>
<keyword evidence="2" id="KW-0436">Ligase</keyword>
<evidence type="ECO:0000256" key="1">
    <source>
        <dbReference type="ARBA" id="ARBA00008276"/>
    </source>
</evidence>
<keyword evidence="3" id="KW-0479">Metal-binding</keyword>
<keyword evidence="4" id="KW-0547">Nucleotide-binding</keyword>
<evidence type="ECO:0000259" key="7">
    <source>
        <dbReference type="Pfam" id="PF08245"/>
    </source>
</evidence>
<evidence type="ECO:0000256" key="6">
    <source>
        <dbReference type="ARBA" id="ARBA00022842"/>
    </source>
</evidence>
<dbReference type="Pfam" id="PF08245">
    <property type="entry name" value="Mur_ligase_M"/>
    <property type="match status" value="1"/>
</dbReference>
<reference evidence="8" key="1">
    <citation type="submission" date="2020-01" db="EMBL/GenBank/DDBJ databases">
        <authorList>
            <person name="Meier V. D."/>
            <person name="Meier V D."/>
        </authorList>
    </citation>
    <scope>NUCLEOTIDE SEQUENCE</scope>
    <source>
        <strain evidence="8">HLG_WM_MAG_03</strain>
    </source>
</reference>